<dbReference type="Gene3D" id="3.40.1440.10">
    <property type="entry name" value="GIY-YIG endonuclease"/>
    <property type="match status" value="1"/>
</dbReference>
<dbReference type="InterPro" id="IPR004791">
    <property type="entry name" value="UvrC"/>
</dbReference>
<dbReference type="NCBIfam" id="NF001824">
    <property type="entry name" value="PRK00558.1-5"/>
    <property type="match status" value="1"/>
</dbReference>
<proteinExistence type="inferred from homology"/>
<dbReference type="GO" id="GO:0006289">
    <property type="term" value="P:nucleotide-excision repair"/>
    <property type="evidence" value="ECO:0007669"/>
    <property type="project" value="UniProtKB-UniRule"/>
</dbReference>
<dbReference type="Gene3D" id="3.30.420.340">
    <property type="entry name" value="UvrC, RNAse H endonuclease domain"/>
    <property type="match status" value="1"/>
</dbReference>
<protein>
    <recommendedName>
        <fullName evidence="6">UvrABC system protein C</fullName>
        <shortName evidence="6">Protein UvrC</shortName>
    </recommendedName>
    <alternativeName>
        <fullName evidence="6">Excinuclease ABC subunit C</fullName>
    </alternativeName>
</protein>
<dbReference type="NCBIfam" id="TIGR00194">
    <property type="entry name" value="uvrC"/>
    <property type="match status" value="1"/>
</dbReference>
<dbReference type="Gene3D" id="4.10.860.10">
    <property type="entry name" value="UVR domain"/>
    <property type="match status" value="1"/>
</dbReference>
<dbReference type="SMART" id="SM00465">
    <property type="entry name" value="GIYc"/>
    <property type="match status" value="1"/>
</dbReference>
<evidence type="ECO:0000256" key="4">
    <source>
        <dbReference type="ARBA" id="ARBA00022881"/>
    </source>
</evidence>
<keyword evidence="5 6" id="KW-0234">DNA repair</keyword>
<dbReference type="PROSITE" id="PS50165">
    <property type="entry name" value="UVRC"/>
    <property type="match status" value="1"/>
</dbReference>
<reference evidence="11" key="1">
    <citation type="submission" date="2017-09" db="EMBL/GenBank/DDBJ databases">
        <title>Metaegenomics of thermophilic ammonia-oxidizing enrichment culture.</title>
        <authorList>
            <person name="Kato S."/>
            <person name="Suzuki K."/>
        </authorList>
    </citation>
    <scope>NUCLEOTIDE SEQUENCE [LARGE SCALE GENOMIC DNA]</scope>
</reference>
<dbReference type="SUPFAM" id="SSF46600">
    <property type="entry name" value="C-terminal UvrC-binding domain of UvrB"/>
    <property type="match status" value="1"/>
</dbReference>
<dbReference type="GO" id="GO:0005737">
    <property type="term" value="C:cytoplasm"/>
    <property type="evidence" value="ECO:0007669"/>
    <property type="project" value="UniProtKB-SubCell"/>
</dbReference>
<gene>
    <name evidence="6 10" type="primary">uvrC</name>
    <name evidence="10" type="ORF">HRbin17_00208</name>
</gene>
<dbReference type="GO" id="GO:0009381">
    <property type="term" value="F:excinuclease ABC activity"/>
    <property type="evidence" value="ECO:0007669"/>
    <property type="project" value="UniProtKB-UniRule"/>
</dbReference>
<evidence type="ECO:0000256" key="5">
    <source>
        <dbReference type="ARBA" id="ARBA00023204"/>
    </source>
</evidence>
<dbReference type="FunFam" id="3.40.1440.10:FF:000001">
    <property type="entry name" value="UvrABC system protein C"/>
    <property type="match status" value="1"/>
</dbReference>
<dbReference type="InterPro" id="IPR001162">
    <property type="entry name" value="UvrC_RNase_H_dom"/>
</dbReference>
<comment type="subcellular location">
    <subcellularLocation>
        <location evidence="6">Cytoplasm</location>
    </subcellularLocation>
</comment>
<dbReference type="SMART" id="SM00278">
    <property type="entry name" value="HhH1"/>
    <property type="match status" value="2"/>
</dbReference>
<evidence type="ECO:0000259" key="7">
    <source>
        <dbReference type="PROSITE" id="PS50151"/>
    </source>
</evidence>
<dbReference type="PANTHER" id="PTHR30562">
    <property type="entry name" value="UVRC/OXIDOREDUCTASE"/>
    <property type="match status" value="1"/>
</dbReference>
<dbReference type="EMBL" id="BEHT01000002">
    <property type="protein sequence ID" value="GBC97719.1"/>
    <property type="molecule type" value="Genomic_DNA"/>
</dbReference>
<dbReference type="InterPro" id="IPR000305">
    <property type="entry name" value="GIY-YIG_endonuc"/>
</dbReference>
<dbReference type="InterPro" id="IPR001943">
    <property type="entry name" value="UVR_dom"/>
</dbReference>
<organism evidence="10 11">
    <name type="scientific">Candidatus Fervidibacter japonicus</name>
    <dbReference type="NCBI Taxonomy" id="2035412"/>
    <lineage>
        <taxon>Bacteria</taxon>
        <taxon>Candidatus Fervidibacterota</taxon>
        <taxon>Candidatus Fervidibacter</taxon>
    </lineage>
</organism>
<evidence type="ECO:0000313" key="11">
    <source>
        <dbReference type="Proteomes" id="UP000236173"/>
    </source>
</evidence>
<dbReference type="PROSITE" id="PS50151">
    <property type="entry name" value="UVR"/>
    <property type="match status" value="1"/>
</dbReference>
<dbReference type="PANTHER" id="PTHR30562:SF1">
    <property type="entry name" value="UVRABC SYSTEM PROTEIN C"/>
    <property type="match status" value="1"/>
</dbReference>
<comment type="function">
    <text evidence="6">The UvrABC repair system catalyzes the recognition and processing of DNA lesions. UvrC both incises the 5' and 3' sides of the lesion. The N-terminal half is responsible for the 3' incision and the C-terminal half is responsible for the 5' incision.</text>
</comment>
<dbReference type="InterPro" id="IPR050066">
    <property type="entry name" value="UvrABC_protein_C"/>
</dbReference>
<evidence type="ECO:0000259" key="9">
    <source>
        <dbReference type="PROSITE" id="PS50165"/>
    </source>
</evidence>
<feature type="domain" description="GIY-YIG" evidence="8">
    <location>
        <begin position="18"/>
        <end position="97"/>
    </location>
</feature>
<sequence length="636" mass="71808">MLSEIAHRLADKLMALPEAPGVYLFKDGSGRVLYVGKAVNLRARVRSYFHGEDATRPWLKEMVAQVADVEVLTTRSEKEALILECNLIKLHRPPFNIRFKDDKAYPFLKVTLNEPFPALVITRQPKDDGARYFGPYPDGRALRETVELLKRLFGIRTVTVANDRRKSGCPWRDTSKPLPRPCLEYHLHRCLGPCIGVVSPDDYRDAAKRLCEFLEGRTDEVLRQLERAMWDAADREEFERAAKLRDQIRAVQAVTERQAVHLPVPDDIDAYAFACEMGVGCVQMLLVRGGMLLGDQHFIVRVSDGQSTADILGAFIKQRYSAGVPVPKVVLLPVELDDAAVLAEWLSDKRGEPVTVRTATGGVLRDLLDIAERNACQVLREELLHAERERLSREWALRSLQTHLNLPALPRRIECYDISTTIGVETVSAMVVFVDGKPAKSEYRRFRIKGVWGIDPATGKPRPDDYAAMREVLTRRFRHYAEGDPKFTTLPDLLLVDGGKGQLAVAQQVVREFGLSVPVAALAKEQELLYVPHAATPIALPFHSPALHLLQRIRDETHRCALKFHRKRRAQRALRSLLDEVPGIGEVRKKALLQHFGSLDALMQASVDELAKVPHMNRAVAQRLWEFLHHPELARS</sequence>
<accession>A0A2H5X958</accession>
<dbReference type="Gene3D" id="1.10.150.20">
    <property type="entry name" value="5' to 3' exonuclease, C-terminal subdomain"/>
    <property type="match status" value="1"/>
</dbReference>
<feature type="domain" description="UvrC family homology region profile" evidence="9">
    <location>
        <begin position="271"/>
        <end position="510"/>
    </location>
</feature>
<dbReference type="Pfam" id="PF14520">
    <property type="entry name" value="HHH_5"/>
    <property type="match status" value="1"/>
</dbReference>
<evidence type="ECO:0000256" key="2">
    <source>
        <dbReference type="ARBA" id="ARBA00022763"/>
    </source>
</evidence>
<comment type="similarity">
    <text evidence="6">Belongs to the UvrC family.</text>
</comment>
<comment type="subunit">
    <text evidence="6">Interacts with UvrB in an incision complex.</text>
</comment>
<dbReference type="GO" id="GO:0009432">
    <property type="term" value="P:SOS response"/>
    <property type="evidence" value="ECO:0007669"/>
    <property type="project" value="UniProtKB-UniRule"/>
</dbReference>
<dbReference type="GO" id="GO:0009380">
    <property type="term" value="C:excinuclease repair complex"/>
    <property type="evidence" value="ECO:0007669"/>
    <property type="project" value="InterPro"/>
</dbReference>
<evidence type="ECO:0000256" key="1">
    <source>
        <dbReference type="ARBA" id="ARBA00022490"/>
    </source>
</evidence>
<dbReference type="InterPro" id="IPR003583">
    <property type="entry name" value="Hlx-hairpin-Hlx_DNA-bd_motif"/>
</dbReference>
<name>A0A2H5X958_9BACT</name>
<dbReference type="PROSITE" id="PS50164">
    <property type="entry name" value="GIY_YIG"/>
    <property type="match status" value="1"/>
</dbReference>
<dbReference type="GO" id="GO:0003677">
    <property type="term" value="F:DNA binding"/>
    <property type="evidence" value="ECO:0007669"/>
    <property type="project" value="UniProtKB-UniRule"/>
</dbReference>
<evidence type="ECO:0000256" key="6">
    <source>
        <dbReference type="HAMAP-Rule" id="MF_00203"/>
    </source>
</evidence>
<feature type="domain" description="UVR" evidence="7">
    <location>
        <begin position="219"/>
        <end position="254"/>
    </location>
</feature>
<keyword evidence="3 6" id="KW-0228">DNA excision</keyword>
<dbReference type="InterPro" id="IPR038476">
    <property type="entry name" value="UvrC_RNase_H_dom_sf"/>
</dbReference>
<evidence type="ECO:0000313" key="10">
    <source>
        <dbReference type="EMBL" id="GBC97719.1"/>
    </source>
</evidence>
<dbReference type="InterPro" id="IPR047296">
    <property type="entry name" value="GIY-YIG_UvrC_Cho"/>
</dbReference>
<dbReference type="InterPro" id="IPR036876">
    <property type="entry name" value="UVR_dom_sf"/>
</dbReference>
<dbReference type="Pfam" id="PF01541">
    <property type="entry name" value="GIY-YIG"/>
    <property type="match status" value="1"/>
</dbReference>
<dbReference type="HAMAP" id="MF_00203">
    <property type="entry name" value="UvrC"/>
    <property type="match status" value="1"/>
</dbReference>
<dbReference type="SUPFAM" id="SSF47781">
    <property type="entry name" value="RuvA domain 2-like"/>
    <property type="match status" value="1"/>
</dbReference>
<evidence type="ECO:0000256" key="3">
    <source>
        <dbReference type="ARBA" id="ARBA00022769"/>
    </source>
</evidence>
<dbReference type="InterPro" id="IPR010994">
    <property type="entry name" value="RuvA_2-like"/>
</dbReference>
<keyword evidence="2 6" id="KW-0227">DNA damage</keyword>
<dbReference type="CDD" id="cd10434">
    <property type="entry name" value="GIY-YIG_UvrC_Cho"/>
    <property type="match status" value="1"/>
</dbReference>
<keyword evidence="4 6" id="KW-0267">Excision nuclease</keyword>
<dbReference type="Proteomes" id="UP000236173">
    <property type="component" value="Unassembled WGS sequence"/>
</dbReference>
<dbReference type="Pfam" id="PF22920">
    <property type="entry name" value="UvrC_RNaseH"/>
    <property type="match status" value="1"/>
</dbReference>
<dbReference type="AlphaFoldDB" id="A0A2H5X958"/>
<dbReference type="InterPro" id="IPR035901">
    <property type="entry name" value="GIY-YIG_endonuc_sf"/>
</dbReference>
<comment type="caution">
    <text evidence="10">The sequence shown here is derived from an EMBL/GenBank/DDBJ whole genome shotgun (WGS) entry which is preliminary data.</text>
</comment>
<evidence type="ECO:0000259" key="8">
    <source>
        <dbReference type="PROSITE" id="PS50164"/>
    </source>
</evidence>
<keyword evidence="1 6" id="KW-0963">Cytoplasm</keyword>
<keyword evidence="6" id="KW-0742">SOS response</keyword>
<dbReference type="SUPFAM" id="SSF82771">
    <property type="entry name" value="GIY-YIG endonuclease"/>
    <property type="match status" value="1"/>
</dbReference>
<dbReference type="Pfam" id="PF02151">
    <property type="entry name" value="UVR"/>
    <property type="match status" value="1"/>
</dbReference>
<dbReference type="Pfam" id="PF08459">
    <property type="entry name" value="UvrC_RNaseH_dom"/>
    <property type="match status" value="1"/>
</dbReference>